<comment type="caution">
    <text evidence="10">The sequence shown here is derived from an EMBL/GenBank/DDBJ whole genome shotgun (WGS) entry which is preliminary data.</text>
</comment>
<proteinExistence type="inferred from homology"/>
<dbReference type="AlphaFoldDB" id="A0A8J6UFM0"/>
<dbReference type="FunFam" id="3.40.50.150:FF:000012">
    <property type="entry name" value="tRNA/tmRNA (uracil-C(5))-methyltransferase"/>
    <property type="match status" value="1"/>
</dbReference>
<dbReference type="PANTHER" id="PTHR47790:SF2">
    <property type="entry name" value="TRNA_TMRNA (URACIL-C(5))-METHYLTRANSFERASE"/>
    <property type="match status" value="1"/>
</dbReference>
<reference evidence="10" key="1">
    <citation type="submission" date="2020-09" db="EMBL/GenBank/DDBJ databases">
        <title>A novel bacterium of genus Neiella, isolated from South China Sea.</title>
        <authorList>
            <person name="Huang H."/>
            <person name="Mo K."/>
            <person name="Hu Y."/>
        </authorList>
    </citation>
    <scope>NUCLEOTIDE SEQUENCE</scope>
    <source>
        <strain evidence="10">HB171785</strain>
    </source>
</reference>
<accession>A0A8J6UFM0</accession>
<dbReference type="CDD" id="cd02440">
    <property type="entry name" value="AdoMet_MTases"/>
    <property type="match status" value="1"/>
</dbReference>
<evidence type="ECO:0000256" key="6">
    <source>
        <dbReference type="ARBA" id="ARBA00052788"/>
    </source>
</evidence>
<dbReference type="GO" id="GO:0000049">
    <property type="term" value="F:tRNA binding"/>
    <property type="evidence" value="ECO:0007669"/>
    <property type="project" value="TreeGrafter"/>
</dbReference>
<name>A0A8J6UFM0_9GAMM</name>
<feature type="active site" description="Proton acceptor" evidence="7">
    <location>
        <position position="384"/>
    </location>
</feature>
<dbReference type="GO" id="GO:0030488">
    <property type="term" value="P:tRNA methylation"/>
    <property type="evidence" value="ECO:0007669"/>
    <property type="project" value="UniProtKB-UniRule"/>
</dbReference>
<dbReference type="Proteomes" id="UP000638014">
    <property type="component" value="Unassembled WGS sequence"/>
</dbReference>
<evidence type="ECO:0000256" key="3">
    <source>
        <dbReference type="ARBA" id="ARBA00022691"/>
    </source>
</evidence>
<dbReference type="EC" id="2.1.1.35" evidence="7"/>
<gene>
    <name evidence="7 10" type="primary">trmA</name>
    <name evidence="10" type="ORF">IC617_16825</name>
</gene>
<comment type="similarity">
    <text evidence="7">Belongs to the class I-like SAM-binding methyltransferase superfamily. RNA M5U methyltransferase family. TrmA subfamily.</text>
</comment>
<evidence type="ECO:0000256" key="8">
    <source>
        <dbReference type="PROSITE-ProRule" id="PRU01024"/>
    </source>
</evidence>
<comment type="catalytic activity">
    <reaction evidence="6 7">
        <text>uridine(54) in tRNA + S-adenosyl-L-methionine = 5-methyluridine(54) in tRNA + S-adenosyl-L-homocysteine + H(+)</text>
        <dbReference type="Rhea" id="RHEA:42712"/>
        <dbReference type="Rhea" id="RHEA-COMP:10167"/>
        <dbReference type="Rhea" id="RHEA-COMP:10193"/>
        <dbReference type="ChEBI" id="CHEBI:15378"/>
        <dbReference type="ChEBI" id="CHEBI:57856"/>
        <dbReference type="ChEBI" id="CHEBI:59789"/>
        <dbReference type="ChEBI" id="CHEBI:65315"/>
        <dbReference type="ChEBI" id="CHEBI:74447"/>
        <dbReference type="EC" id="2.1.1.35"/>
    </reaction>
</comment>
<feature type="binding site" evidence="7">
    <location>
        <position position="249"/>
    </location>
    <ligand>
        <name>S-adenosyl-L-methionine</name>
        <dbReference type="ChEBI" id="CHEBI:59789"/>
    </ligand>
</feature>
<comment type="function">
    <text evidence="7">Dual-specificity methyltransferase that catalyzes the formation of 5-methyluridine at position 54 (m5U54) in all tRNAs, and that of position 341 (m5U341) in tmRNA (transfer-mRNA).</text>
</comment>
<dbReference type="InterPro" id="IPR029063">
    <property type="entry name" value="SAM-dependent_MTases_sf"/>
</dbReference>
<dbReference type="FunFam" id="2.40.50.1070:FF:000001">
    <property type="entry name" value="tRNA/tmRNA (uracil-C(5))-methyltransferase"/>
    <property type="match status" value="1"/>
</dbReference>
<keyword evidence="3 7" id="KW-0949">S-adenosyl-L-methionine</keyword>
<dbReference type="InterPro" id="IPR011869">
    <property type="entry name" value="TrmA_MeTrfase"/>
</dbReference>
<feature type="active site" evidence="9">
    <location>
        <position position="350"/>
    </location>
</feature>
<keyword evidence="4 7" id="KW-0819">tRNA processing</keyword>
<evidence type="ECO:0000313" key="11">
    <source>
        <dbReference type="Proteomes" id="UP000638014"/>
    </source>
</evidence>
<dbReference type="NCBIfam" id="TIGR02143">
    <property type="entry name" value="trmA_only"/>
    <property type="match status" value="1"/>
</dbReference>
<evidence type="ECO:0000256" key="5">
    <source>
        <dbReference type="ARBA" id="ARBA00051255"/>
    </source>
</evidence>
<dbReference type="HAMAP" id="MF_01011">
    <property type="entry name" value="RNA_methyltr_TrmA"/>
    <property type="match status" value="1"/>
</dbReference>
<evidence type="ECO:0000313" key="10">
    <source>
        <dbReference type="EMBL" id="MBD1391094.1"/>
    </source>
</evidence>
<dbReference type="GO" id="GO:0005829">
    <property type="term" value="C:cytosol"/>
    <property type="evidence" value="ECO:0007669"/>
    <property type="project" value="TreeGrafter"/>
</dbReference>
<comment type="catalytic activity">
    <reaction evidence="5 7">
        <text>uridine(341) in tmRNA + S-adenosyl-L-methionine = 5-methyluridine(341) in tmRNA + S-adenosyl-L-homocysteine + H(+)</text>
        <dbReference type="Rhea" id="RHEA:43612"/>
        <dbReference type="Rhea" id="RHEA-COMP:10630"/>
        <dbReference type="Rhea" id="RHEA-COMP:10631"/>
        <dbReference type="ChEBI" id="CHEBI:15378"/>
        <dbReference type="ChEBI" id="CHEBI:57856"/>
        <dbReference type="ChEBI" id="CHEBI:59789"/>
        <dbReference type="ChEBI" id="CHEBI:65315"/>
        <dbReference type="ChEBI" id="CHEBI:74447"/>
    </reaction>
</comment>
<keyword evidence="1 7" id="KW-0489">Methyltransferase</keyword>
<feature type="binding site" evidence="7 8">
    <location>
        <position position="216"/>
    </location>
    <ligand>
        <name>S-adenosyl-L-methionine</name>
        <dbReference type="ChEBI" id="CHEBI:59789"/>
    </ligand>
</feature>
<dbReference type="Pfam" id="PF05958">
    <property type="entry name" value="tRNA_U5-meth_tr"/>
    <property type="match status" value="1"/>
</dbReference>
<organism evidence="10 11">
    <name type="scientific">Neiella litorisoli</name>
    <dbReference type="NCBI Taxonomy" id="2771431"/>
    <lineage>
        <taxon>Bacteria</taxon>
        <taxon>Pseudomonadati</taxon>
        <taxon>Pseudomonadota</taxon>
        <taxon>Gammaproteobacteria</taxon>
        <taxon>Alteromonadales</taxon>
        <taxon>Echinimonadaceae</taxon>
        <taxon>Neiella</taxon>
    </lineage>
</organism>
<evidence type="ECO:0000256" key="9">
    <source>
        <dbReference type="PROSITE-ProRule" id="PRU10015"/>
    </source>
</evidence>
<feature type="binding site" evidence="7 8">
    <location>
        <position position="244"/>
    </location>
    <ligand>
        <name>S-adenosyl-L-methionine</name>
        <dbReference type="ChEBI" id="CHEBI:59789"/>
    </ligand>
</feature>
<dbReference type="SUPFAM" id="SSF53335">
    <property type="entry name" value="S-adenosyl-L-methionine-dependent methyltransferases"/>
    <property type="match status" value="1"/>
</dbReference>
<keyword evidence="11" id="KW-1185">Reference proteome</keyword>
<dbReference type="GO" id="GO:0030697">
    <property type="term" value="F:tRNA (uracil(54)-C5)-methyltransferase activity, S-adenosyl methionine-dependent"/>
    <property type="evidence" value="ECO:0007669"/>
    <property type="project" value="UniProtKB-UniRule"/>
</dbReference>
<feature type="active site" description="Nucleophile" evidence="7 8">
    <location>
        <position position="350"/>
    </location>
</feature>
<keyword evidence="2 7" id="KW-0808">Transferase</keyword>
<dbReference type="PANTHER" id="PTHR47790">
    <property type="entry name" value="TRNA/TMRNA (URACIL-C(5))-METHYLTRANSFERASE"/>
    <property type="match status" value="1"/>
</dbReference>
<evidence type="ECO:0000256" key="7">
    <source>
        <dbReference type="HAMAP-Rule" id="MF_01011"/>
    </source>
</evidence>
<dbReference type="PROSITE" id="PS01230">
    <property type="entry name" value="TRMA_1"/>
    <property type="match status" value="1"/>
</dbReference>
<dbReference type="Gene3D" id="2.40.50.1070">
    <property type="match status" value="1"/>
</dbReference>
<protein>
    <recommendedName>
        <fullName evidence="7">tRNA/tmRNA (uracil-C(5))-methyltransferase</fullName>
        <ecNumber evidence="7">2.1.1.35</ecNumber>
    </recommendedName>
    <alternativeName>
        <fullName evidence="7">tRNA (uracil(54)-C(5))-methyltransferase</fullName>
    </alternativeName>
    <alternativeName>
        <fullName evidence="7">tRNA(m5U54)-methyltransferase</fullName>
        <shortName evidence="7">RUMT</shortName>
    </alternativeName>
    <alternativeName>
        <fullName evidence="7">tmRNA (uracil(341)-C(5))-methyltransferase</fullName>
    </alternativeName>
</protein>
<dbReference type="Gene3D" id="3.40.50.150">
    <property type="entry name" value="Vaccinia Virus protein VP39"/>
    <property type="match status" value="1"/>
</dbReference>
<evidence type="ECO:0000256" key="2">
    <source>
        <dbReference type="ARBA" id="ARBA00022679"/>
    </source>
</evidence>
<dbReference type="PROSITE" id="PS51687">
    <property type="entry name" value="SAM_MT_RNA_M5U"/>
    <property type="match status" value="1"/>
</dbReference>
<dbReference type="InterPro" id="IPR010280">
    <property type="entry name" value="U5_MeTrfase_fam"/>
</dbReference>
<dbReference type="InterPro" id="IPR030390">
    <property type="entry name" value="MeTrfase_TrmA_AS"/>
</dbReference>
<evidence type="ECO:0000256" key="1">
    <source>
        <dbReference type="ARBA" id="ARBA00022603"/>
    </source>
</evidence>
<evidence type="ECO:0000256" key="4">
    <source>
        <dbReference type="ARBA" id="ARBA00022694"/>
    </source>
</evidence>
<feature type="binding site" evidence="7 8">
    <location>
        <position position="325"/>
    </location>
    <ligand>
        <name>S-adenosyl-L-methionine</name>
        <dbReference type="ChEBI" id="CHEBI:59789"/>
    </ligand>
</feature>
<feature type="binding site" evidence="7 8">
    <location>
        <position position="265"/>
    </location>
    <ligand>
        <name>S-adenosyl-L-methionine</name>
        <dbReference type="ChEBI" id="CHEBI:59789"/>
    </ligand>
</feature>
<dbReference type="EMBL" id="JACXAF010000028">
    <property type="protein sequence ID" value="MBD1391094.1"/>
    <property type="molecule type" value="Genomic_DNA"/>
</dbReference>
<sequence length="392" mass="45806">MSLQKHNKSAQKLDSYKLIPTIGPFSLSDQTMSDQLSYQQQLDEKVARLSEQFAEFGDVPMTVFQSPAQHYRMRAEFRVWHDGDELYHIMFDQQSKQKYRVDQFNTASELINQAMPLLIEHLKSNDILRRKLFQIDYLSSQQGELLISLLYHKQLDEHWLEQAEQLQTALREHFPVFIIGRARKQKLILDRDFVNETLTVNGRDYHYRHVENSFTQPNAAVCEHMLSWAQDCTKDMTGDLLELYCGNGNFSIPLAANFRQVLATEIAKPSVDSAQHNIAANAVNNLNIIRLSSEEFTQAWRGERTFRRLEGIDLKSYQLDTLFVDPPRAGLDEQTREMAMNFKRVLYISCNPDTLHRDLLRLTDKYRVEKLALFDQFPFTHHAEMGVWLVEK</sequence>
<dbReference type="GO" id="GO:0019843">
    <property type="term" value="F:rRNA binding"/>
    <property type="evidence" value="ECO:0007669"/>
    <property type="project" value="TreeGrafter"/>
</dbReference>